<dbReference type="EMBL" id="JAJNBZ010000007">
    <property type="protein sequence ID" value="MCE5169902.1"/>
    <property type="molecule type" value="Genomic_DNA"/>
</dbReference>
<dbReference type="Gene3D" id="2.60.40.1180">
    <property type="entry name" value="Golgi alpha-mannosidase II"/>
    <property type="match status" value="1"/>
</dbReference>
<name>A0ABS8YFQ0_9BACL</name>
<dbReference type="RefSeq" id="WP_233696783.1">
    <property type="nucleotide sequence ID" value="NZ_JAJNBZ010000007.1"/>
</dbReference>
<organism evidence="2 3">
    <name type="scientific">Paenibacillus profundus</name>
    <dbReference type="NCBI Taxonomy" id="1173085"/>
    <lineage>
        <taxon>Bacteria</taxon>
        <taxon>Bacillati</taxon>
        <taxon>Bacillota</taxon>
        <taxon>Bacilli</taxon>
        <taxon>Bacillales</taxon>
        <taxon>Paenibacillaceae</taxon>
        <taxon>Paenibacillus</taxon>
    </lineage>
</organism>
<feature type="compositionally biased region" description="Polar residues" evidence="1">
    <location>
        <begin position="47"/>
        <end position="61"/>
    </location>
</feature>
<dbReference type="Proteomes" id="UP001199916">
    <property type="component" value="Unassembled WGS sequence"/>
</dbReference>
<reference evidence="2 3" key="1">
    <citation type="submission" date="2021-11" db="EMBL/GenBank/DDBJ databases">
        <title>Draft genome sequence of Paenibacillus profundus YoMME, a new Gram-positive bacteria with exoelectrogenic properties.</title>
        <authorList>
            <person name="Hubenova Y."/>
            <person name="Hubenova E."/>
            <person name="Manasiev Y."/>
            <person name="Peykov S."/>
            <person name="Mitov M."/>
        </authorList>
    </citation>
    <scope>NUCLEOTIDE SEQUENCE [LARGE SCALE GENOMIC DNA]</scope>
    <source>
        <strain evidence="2 3">YoMME</strain>
    </source>
</reference>
<gene>
    <name evidence="2" type="ORF">LQV63_11325</name>
</gene>
<keyword evidence="3" id="KW-1185">Reference proteome</keyword>
<protein>
    <submittedName>
        <fullName evidence="2">Uncharacterized protein</fullName>
    </submittedName>
</protein>
<feature type="region of interest" description="Disordered" evidence="1">
    <location>
        <begin position="47"/>
        <end position="75"/>
    </location>
</feature>
<evidence type="ECO:0000313" key="3">
    <source>
        <dbReference type="Proteomes" id="UP001199916"/>
    </source>
</evidence>
<comment type="caution">
    <text evidence="2">The sequence shown here is derived from an EMBL/GenBank/DDBJ whole genome shotgun (WGS) entry which is preliminary data.</text>
</comment>
<evidence type="ECO:0000313" key="2">
    <source>
        <dbReference type="EMBL" id="MCE5169902.1"/>
    </source>
</evidence>
<evidence type="ECO:0000256" key="1">
    <source>
        <dbReference type="SAM" id="MobiDB-lite"/>
    </source>
</evidence>
<sequence>MWSVKAGQLTPYITNDSLNMEQGPAIPSNSGKFRAVIAPKSVVTYVGQNGSADDPPNQTLTDDLDDWSKTSSHTSGLALDSSNRFYFNGDTSRVKRTDGTT</sequence>
<proteinExistence type="predicted"/>
<dbReference type="InterPro" id="IPR013780">
    <property type="entry name" value="Glyco_hydro_b"/>
</dbReference>
<accession>A0ABS8YFQ0</accession>